<feature type="region of interest" description="Disordered" evidence="9">
    <location>
        <begin position="404"/>
        <end position="423"/>
    </location>
</feature>
<dbReference type="InterPro" id="IPR024602">
    <property type="entry name" value="COG_su2_N"/>
</dbReference>
<evidence type="ECO:0000313" key="13">
    <source>
        <dbReference type="Proteomes" id="UP000620104"/>
    </source>
</evidence>
<dbReference type="InterPro" id="IPR009316">
    <property type="entry name" value="COG2"/>
</dbReference>
<feature type="compositionally biased region" description="Basic and acidic residues" evidence="9">
    <location>
        <begin position="198"/>
        <end position="208"/>
    </location>
</feature>
<dbReference type="InterPro" id="IPR024603">
    <property type="entry name" value="COG_complex_COG2_C"/>
</dbReference>
<feature type="region of interest" description="Disordered" evidence="9">
    <location>
        <begin position="1"/>
        <end position="26"/>
    </location>
</feature>
<dbReference type="AlphaFoldDB" id="A0A8H3YDA5"/>
<keyword evidence="7" id="KW-0472">Membrane</keyword>
<dbReference type="OrthoDB" id="332281at2759"/>
<reference evidence="12" key="1">
    <citation type="submission" date="2020-07" db="EMBL/GenBank/DDBJ databases">
        <title>Draft Genome Sequence of a Deep-Sea Yeast, Naganishia (Cryptococcus) liquefaciens strain N6.</title>
        <authorList>
            <person name="Han Y.W."/>
            <person name="Kajitani R."/>
            <person name="Morimoto H."/>
            <person name="Parhat M."/>
            <person name="Tsubouchi H."/>
            <person name="Bakenova O."/>
            <person name="Ogata M."/>
            <person name="Argunhan B."/>
            <person name="Aoki R."/>
            <person name="Kajiwara S."/>
            <person name="Itoh T."/>
            <person name="Iwasaki H."/>
        </authorList>
    </citation>
    <scope>NUCLEOTIDE SEQUENCE</scope>
    <source>
        <strain evidence="12">N6</strain>
    </source>
</reference>
<dbReference type="GO" id="GO:0015031">
    <property type="term" value="P:protein transport"/>
    <property type="evidence" value="ECO:0007669"/>
    <property type="project" value="UniProtKB-KW"/>
</dbReference>
<proteinExistence type="inferred from homology"/>
<gene>
    <name evidence="12" type="ORF">NliqN6_1430</name>
</gene>
<dbReference type="GO" id="GO:0017119">
    <property type="term" value="C:Golgi transport complex"/>
    <property type="evidence" value="ECO:0007669"/>
    <property type="project" value="TreeGrafter"/>
</dbReference>
<feature type="domain" description="COG complex component COG2 C-terminal" evidence="11">
    <location>
        <begin position="636"/>
        <end position="978"/>
    </location>
</feature>
<feature type="compositionally biased region" description="Basic and acidic residues" evidence="9">
    <location>
        <begin position="8"/>
        <end position="26"/>
    </location>
</feature>
<evidence type="ECO:0000256" key="3">
    <source>
        <dbReference type="ARBA" id="ARBA00020977"/>
    </source>
</evidence>
<evidence type="ECO:0000256" key="9">
    <source>
        <dbReference type="SAM" id="MobiDB-lite"/>
    </source>
</evidence>
<evidence type="ECO:0000256" key="2">
    <source>
        <dbReference type="ARBA" id="ARBA00007603"/>
    </source>
</evidence>
<evidence type="ECO:0000256" key="4">
    <source>
        <dbReference type="ARBA" id="ARBA00022448"/>
    </source>
</evidence>
<evidence type="ECO:0000256" key="8">
    <source>
        <dbReference type="ARBA" id="ARBA00031344"/>
    </source>
</evidence>
<name>A0A8H3YDA5_9TREE</name>
<dbReference type="GO" id="GO:0006891">
    <property type="term" value="P:intra-Golgi vesicle-mediated transport"/>
    <property type="evidence" value="ECO:0007669"/>
    <property type="project" value="TreeGrafter"/>
</dbReference>
<organism evidence="12 13">
    <name type="scientific">Naganishia liquefaciens</name>
    <dbReference type="NCBI Taxonomy" id="104408"/>
    <lineage>
        <taxon>Eukaryota</taxon>
        <taxon>Fungi</taxon>
        <taxon>Dikarya</taxon>
        <taxon>Basidiomycota</taxon>
        <taxon>Agaricomycotina</taxon>
        <taxon>Tremellomycetes</taxon>
        <taxon>Filobasidiales</taxon>
        <taxon>Filobasidiaceae</taxon>
        <taxon>Naganishia</taxon>
    </lineage>
</organism>
<dbReference type="Pfam" id="PF06148">
    <property type="entry name" value="COG2_N"/>
    <property type="match status" value="1"/>
</dbReference>
<dbReference type="EMBL" id="BLZA01000010">
    <property type="protein sequence ID" value="GHJ85028.1"/>
    <property type="molecule type" value="Genomic_DNA"/>
</dbReference>
<evidence type="ECO:0000256" key="1">
    <source>
        <dbReference type="ARBA" id="ARBA00004395"/>
    </source>
</evidence>
<dbReference type="GO" id="GO:0000139">
    <property type="term" value="C:Golgi membrane"/>
    <property type="evidence" value="ECO:0007669"/>
    <property type="project" value="UniProtKB-SubCell"/>
</dbReference>
<feature type="region of interest" description="Disordered" evidence="9">
    <location>
        <begin position="179"/>
        <end position="224"/>
    </location>
</feature>
<dbReference type="GO" id="GO:0007030">
    <property type="term" value="P:Golgi organization"/>
    <property type="evidence" value="ECO:0007669"/>
    <property type="project" value="InterPro"/>
</dbReference>
<comment type="caution">
    <text evidence="12">The sequence shown here is derived from an EMBL/GenBank/DDBJ whole genome shotgun (WGS) entry which is preliminary data.</text>
</comment>
<feature type="compositionally biased region" description="Polar residues" evidence="9">
    <location>
        <begin position="404"/>
        <end position="415"/>
    </location>
</feature>
<comment type="subcellular location">
    <subcellularLocation>
        <location evidence="1">Golgi apparatus membrane</location>
        <topology evidence="1">Peripheral membrane protein</topology>
    </subcellularLocation>
</comment>
<dbReference type="PANTHER" id="PTHR12961:SF0">
    <property type="entry name" value="CONSERVED OLIGOMERIC GOLGI COMPLEX SUBUNIT 2"/>
    <property type="match status" value="1"/>
</dbReference>
<keyword evidence="5" id="KW-0653">Protein transport</keyword>
<accession>A0A8H3YDA5</accession>
<comment type="similarity">
    <text evidence="2">Belongs to the COG2 family.</text>
</comment>
<feature type="region of interest" description="Disordered" evidence="9">
    <location>
        <begin position="736"/>
        <end position="772"/>
    </location>
</feature>
<evidence type="ECO:0000256" key="6">
    <source>
        <dbReference type="ARBA" id="ARBA00023034"/>
    </source>
</evidence>
<evidence type="ECO:0000256" key="7">
    <source>
        <dbReference type="ARBA" id="ARBA00023136"/>
    </source>
</evidence>
<dbReference type="Pfam" id="PF12022">
    <property type="entry name" value="COG2_C"/>
    <property type="match status" value="1"/>
</dbReference>
<sequence length="1020" mass="112308">MVTPQRWSSEDDRQAGTRDLDNEHGTDLAVELPSLAPLSHSQALLDPGSSKEWDVDAFLLSRSDLPLDELRSELREYLAELREELGVLINDEYEEFISLGLGLRGEAEQLEEIRLPLQVLKVEVESIRSTFQNTQSTLEGLLAERTSLREEKSVLDLLTHLTETLERTENLLGIRREVQDLDDEEPSDPFDGFSVSASDDRGRGRSSDKVAINGTANNNDSSVPALRPKLSVRIASSTDDIKSAGPGLPKKDVKMLRRIANEYTQLVYLTAKAKKEQCAYVVVGREGADVENRIETMKSTLNAHLATLFSDIITSLSDISRRKQQQRLQRDQIPVGDIKTQLMDCLEIYETIGGWREAEEVLRQFVKREAHELITSRALTVDRHQELAPATPFLLSMKNSTNTLSPTTSIKTPHTPNFGEDGARTTGEGAVRSVPNEDFNVFESTLSLHNNDSTAATETSLQPSLDVDDSRVPEISEISYLPETGPGGNLGAIYNGLLRYIEHDLRPVIDAANILRQRTKMSRYGKSDFALPSEVVESAGSATSAGEAGDPPKLKDLSLKEASDDFEFMGRVIWVEIGQRILSEIGNAVFAAGRVAELHQNYTITHHFLSQLELRSGSIRSVALIRSSETYRTFEKRWQLPIYFQLRWKEIVVALEDALSKGIITAKAGTTVSFTLPQSAAVITAVQACWAPTTYIPELGHRFLRLTLQILSRYRTWLEKSVPALYNSSSATLASNTSATSAPRQSMTISRSTTPQPGGSMVVPQGNPPSDSAAAVAEDNLLKISSMVVSDLNQIRKHVGDFWTTDVTPELETYLDASDLSQVNAAMQHSLAELATMSESPATQIQQILIRRCTDPLKLIRSVASQLRATTSASSQKDPEPSHFVSGILKPLKDYFAPNGPGDGLSEDCKQVWSESIVSEVVASYTSILVSVRKTEDLLRRHRKGKKTGFSLFGSTANAGPSVEEEEQRFKQQMTADIMALAKEAEQLGVRMGTAEAPQISGWTTLLEVADGRGIDPAGV</sequence>
<feature type="domain" description="Conserved oligomeric Golgi complex subunit 2 N-terminal" evidence="10">
    <location>
        <begin position="50"/>
        <end position="114"/>
    </location>
</feature>
<evidence type="ECO:0000259" key="10">
    <source>
        <dbReference type="Pfam" id="PF06148"/>
    </source>
</evidence>
<evidence type="ECO:0000259" key="11">
    <source>
        <dbReference type="Pfam" id="PF12022"/>
    </source>
</evidence>
<feature type="compositionally biased region" description="Polar residues" evidence="9">
    <location>
        <begin position="743"/>
        <end position="757"/>
    </location>
</feature>
<evidence type="ECO:0000256" key="5">
    <source>
        <dbReference type="ARBA" id="ARBA00022927"/>
    </source>
</evidence>
<protein>
    <recommendedName>
        <fullName evidence="3">Conserved oligomeric Golgi complex subunit 2</fullName>
    </recommendedName>
    <alternativeName>
        <fullName evidence="8">Component of oligomeric Golgi complex 2</fullName>
    </alternativeName>
</protein>
<keyword evidence="13" id="KW-1185">Reference proteome</keyword>
<keyword evidence="6" id="KW-0333">Golgi apparatus</keyword>
<dbReference type="PANTHER" id="PTHR12961">
    <property type="entry name" value="CONSERVED OLIGOMERIC GOLGI COMPLEX COMPONENT 2"/>
    <property type="match status" value="1"/>
</dbReference>
<keyword evidence="4" id="KW-0813">Transport</keyword>
<dbReference type="Proteomes" id="UP000620104">
    <property type="component" value="Unassembled WGS sequence"/>
</dbReference>
<evidence type="ECO:0000313" key="12">
    <source>
        <dbReference type="EMBL" id="GHJ85028.1"/>
    </source>
</evidence>